<keyword evidence="1" id="KW-1133">Transmembrane helix</keyword>
<protein>
    <recommendedName>
        <fullName evidence="4">SH3 domain-containing protein</fullName>
    </recommendedName>
</protein>
<evidence type="ECO:0008006" key="4">
    <source>
        <dbReference type="Google" id="ProtNLM"/>
    </source>
</evidence>
<dbReference type="RefSeq" id="WP_344077182.1">
    <property type="nucleotide sequence ID" value="NZ_BAAALS010000003.1"/>
</dbReference>
<organism evidence="2 3">
    <name type="scientific">Luedemannella helvata</name>
    <dbReference type="NCBI Taxonomy" id="349315"/>
    <lineage>
        <taxon>Bacteria</taxon>
        <taxon>Bacillati</taxon>
        <taxon>Actinomycetota</taxon>
        <taxon>Actinomycetes</taxon>
        <taxon>Micromonosporales</taxon>
        <taxon>Micromonosporaceae</taxon>
        <taxon>Luedemannella</taxon>
    </lineage>
</organism>
<evidence type="ECO:0000256" key="1">
    <source>
        <dbReference type="SAM" id="Phobius"/>
    </source>
</evidence>
<name>A0ABP4VX49_9ACTN</name>
<feature type="transmembrane region" description="Helical" evidence="1">
    <location>
        <begin position="6"/>
        <end position="30"/>
    </location>
</feature>
<keyword evidence="1" id="KW-0472">Membrane</keyword>
<keyword evidence="3" id="KW-1185">Reference proteome</keyword>
<gene>
    <name evidence="2" type="ORF">GCM10009681_09390</name>
</gene>
<keyword evidence="1" id="KW-0812">Transmembrane</keyword>
<accession>A0ABP4VX49</accession>
<feature type="transmembrane region" description="Helical" evidence="1">
    <location>
        <begin position="42"/>
        <end position="64"/>
    </location>
</feature>
<sequence>MSLSDANVPAALVIAGAAFLAGALGFRVFLVPDGAAEGPQRGWFSGLAAVVGVALLAAGIYFYARNPSPGPAEGSPPATVITPLTAATPTAASTSAQATVGPNCEMVTVKAELFTRNSPPLSVGARVAITGPDAHQGERDEMWIFVEEGTAWYPWPAAIDRANGTFYVAGITLGREDKTEDANVGVRYAHVALLDPTTSAALSKDINSNYRALSGPPSGSTDLFVIPLNRVCTPQ</sequence>
<dbReference type="Proteomes" id="UP001500655">
    <property type="component" value="Unassembled WGS sequence"/>
</dbReference>
<evidence type="ECO:0000313" key="2">
    <source>
        <dbReference type="EMBL" id="GAA1740687.1"/>
    </source>
</evidence>
<comment type="caution">
    <text evidence="2">The sequence shown here is derived from an EMBL/GenBank/DDBJ whole genome shotgun (WGS) entry which is preliminary data.</text>
</comment>
<reference evidence="3" key="1">
    <citation type="journal article" date="2019" name="Int. J. Syst. Evol. Microbiol.">
        <title>The Global Catalogue of Microorganisms (GCM) 10K type strain sequencing project: providing services to taxonomists for standard genome sequencing and annotation.</title>
        <authorList>
            <consortium name="The Broad Institute Genomics Platform"/>
            <consortium name="The Broad Institute Genome Sequencing Center for Infectious Disease"/>
            <person name="Wu L."/>
            <person name="Ma J."/>
        </authorList>
    </citation>
    <scope>NUCLEOTIDE SEQUENCE [LARGE SCALE GENOMIC DNA]</scope>
    <source>
        <strain evidence="3">JCM 13249</strain>
    </source>
</reference>
<evidence type="ECO:0000313" key="3">
    <source>
        <dbReference type="Proteomes" id="UP001500655"/>
    </source>
</evidence>
<proteinExistence type="predicted"/>
<dbReference type="EMBL" id="BAAALS010000003">
    <property type="protein sequence ID" value="GAA1740687.1"/>
    <property type="molecule type" value="Genomic_DNA"/>
</dbReference>